<proteinExistence type="predicted"/>
<dbReference type="Proteomes" id="UP000887226">
    <property type="component" value="Unassembled WGS sequence"/>
</dbReference>
<protein>
    <submittedName>
        <fullName evidence="2">Uncharacterized protein</fullName>
    </submittedName>
</protein>
<gene>
    <name evidence="2" type="ORF">BJ878DRAFT_407767</name>
</gene>
<reference evidence="2" key="1">
    <citation type="journal article" date="2021" name="IMA Fungus">
        <title>Genomic characterization of three marine fungi, including Emericellopsis atlantica sp. nov. with signatures of a generalist lifestyle and marine biomass degradation.</title>
        <authorList>
            <person name="Hagestad O.C."/>
            <person name="Hou L."/>
            <person name="Andersen J.H."/>
            <person name="Hansen E.H."/>
            <person name="Altermark B."/>
            <person name="Li C."/>
            <person name="Kuhnert E."/>
            <person name="Cox R.J."/>
            <person name="Crous P.W."/>
            <person name="Spatafora J.W."/>
            <person name="Lail K."/>
            <person name="Amirebrahimi M."/>
            <person name="Lipzen A."/>
            <person name="Pangilinan J."/>
            <person name="Andreopoulos W."/>
            <person name="Hayes R.D."/>
            <person name="Ng V."/>
            <person name="Grigoriev I.V."/>
            <person name="Jackson S.A."/>
            <person name="Sutton T.D.S."/>
            <person name="Dobson A.D.W."/>
            <person name="Rama T."/>
        </authorList>
    </citation>
    <scope>NUCLEOTIDE SEQUENCE</scope>
    <source>
        <strain evidence="2">TRa3180A</strain>
    </source>
</reference>
<feature type="transmembrane region" description="Helical" evidence="1">
    <location>
        <begin position="35"/>
        <end position="58"/>
    </location>
</feature>
<feature type="transmembrane region" description="Helical" evidence="1">
    <location>
        <begin position="6"/>
        <end position="23"/>
    </location>
</feature>
<dbReference type="AlphaFoldDB" id="A0A9P7Z5K7"/>
<accession>A0A9P7Z5K7</accession>
<feature type="non-terminal residue" evidence="2">
    <location>
        <position position="1"/>
    </location>
</feature>
<name>A0A9P7Z5K7_9HELO</name>
<keyword evidence="1" id="KW-0472">Membrane</keyword>
<dbReference type="PANTHER" id="PTHR37488:SF7">
    <property type="entry name" value="DUF1275 DOMAIN PROTEIN"/>
    <property type="match status" value="1"/>
</dbReference>
<keyword evidence="1" id="KW-1133">Transmembrane helix</keyword>
<sequence>YSWTKSLTAIACFLLGALIFSTLHRPFGPIRRSVFVGSFALQAALIIIAAILVTTGVVNG</sequence>
<keyword evidence="1" id="KW-0812">Transmembrane</keyword>
<dbReference type="EMBL" id="MU253820">
    <property type="protein sequence ID" value="KAG9246019.1"/>
    <property type="molecule type" value="Genomic_DNA"/>
</dbReference>
<evidence type="ECO:0000313" key="3">
    <source>
        <dbReference type="Proteomes" id="UP000887226"/>
    </source>
</evidence>
<evidence type="ECO:0000313" key="2">
    <source>
        <dbReference type="EMBL" id="KAG9246019.1"/>
    </source>
</evidence>
<dbReference type="PANTHER" id="PTHR37488">
    <property type="entry name" value="DUF1275 DOMAIN-CONTAINING PROTEIN"/>
    <property type="match status" value="1"/>
</dbReference>
<keyword evidence="3" id="KW-1185">Reference proteome</keyword>
<organism evidence="2 3">
    <name type="scientific">Calycina marina</name>
    <dbReference type="NCBI Taxonomy" id="1763456"/>
    <lineage>
        <taxon>Eukaryota</taxon>
        <taxon>Fungi</taxon>
        <taxon>Dikarya</taxon>
        <taxon>Ascomycota</taxon>
        <taxon>Pezizomycotina</taxon>
        <taxon>Leotiomycetes</taxon>
        <taxon>Helotiales</taxon>
        <taxon>Pezizellaceae</taxon>
        <taxon>Calycina</taxon>
    </lineage>
</organism>
<feature type="non-terminal residue" evidence="2">
    <location>
        <position position="60"/>
    </location>
</feature>
<comment type="caution">
    <text evidence="2">The sequence shown here is derived from an EMBL/GenBank/DDBJ whole genome shotgun (WGS) entry which is preliminary data.</text>
</comment>
<evidence type="ECO:0000256" key="1">
    <source>
        <dbReference type="SAM" id="Phobius"/>
    </source>
</evidence>